<dbReference type="InterPro" id="IPR043128">
    <property type="entry name" value="Rev_trsase/Diguanyl_cyclase"/>
</dbReference>
<dbReference type="EMBL" id="JABBNT010000001">
    <property type="protein sequence ID" value="NMM43798.1"/>
    <property type="molecule type" value="Genomic_DNA"/>
</dbReference>
<dbReference type="InterPro" id="IPR029787">
    <property type="entry name" value="Nucleotide_cyclase"/>
</dbReference>
<dbReference type="PROSITE" id="PS50887">
    <property type="entry name" value="GGDEF"/>
    <property type="match status" value="1"/>
</dbReference>
<feature type="region of interest" description="Disordered" evidence="1">
    <location>
        <begin position="25"/>
        <end position="61"/>
    </location>
</feature>
<accession>A0A7Y0DY99</accession>
<reference evidence="3 4" key="1">
    <citation type="submission" date="2020-04" db="EMBL/GenBank/DDBJ databases">
        <title>Rhodospirillaceae bacterium KN72 isolated from deep sea.</title>
        <authorList>
            <person name="Zhang D.-C."/>
        </authorList>
    </citation>
    <scope>NUCLEOTIDE SEQUENCE [LARGE SCALE GENOMIC DNA]</scope>
    <source>
        <strain evidence="3 4">KN72</strain>
    </source>
</reference>
<dbReference type="SMART" id="SM00267">
    <property type="entry name" value="GGDEF"/>
    <property type="match status" value="1"/>
</dbReference>
<organism evidence="3 4">
    <name type="scientific">Pacificispira spongiicola</name>
    <dbReference type="NCBI Taxonomy" id="2729598"/>
    <lineage>
        <taxon>Bacteria</taxon>
        <taxon>Pseudomonadati</taxon>
        <taxon>Pseudomonadota</taxon>
        <taxon>Alphaproteobacteria</taxon>
        <taxon>Rhodospirillales</taxon>
        <taxon>Rhodospirillaceae</taxon>
        <taxon>Pacificispira</taxon>
    </lineage>
</organism>
<protein>
    <submittedName>
        <fullName evidence="3">Diguanylate cyclase</fullName>
    </submittedName>
</protein>
<gene>
    <name evidence="3" type="ORF">HH303_04875</name>
</gene>
<comment type="caution">
    <text evidence="3">The sequence shown here is derived from an EMBL/GenBank/DDBJ whole genome shotgun (WGS) entry which is preliminary data.</text>
</comment>
<sequence>MKTDETNLPKDPPSVDRRLAVGSVAGATAAHVKSSAERDSDTMESWRRSSPRERRRMPRDPVELHGFDLEKATPATRRVISSFSADLAEVYEALDKAEHQLERALEARRTNPFTGLMRADVFMTEIDHLEYLDRQEGEGVHSSIAVYSVPGLTDLKARRGRAAAERIAVRIGRILADAVAPSEPACRIGDTDFAVLLTALSGKPAEDRAHALARVLQKSLDDFPDRFAPHDRIAYGFAMLESGKSALETIDAADVALRTLDAEVKTSSRSATDVTL</sequence>
<evidence type="ECO:0000256" key="1">
    <source>
        <dbReference type="SAM" id="MobiDB-lite"/>
    </source>
</evidence>
<dbReference type="Gene3D" id="3.30.70.270">
    <property type="match status" value="1"/>
</dbReference>
<dbReference type="SUPFAM" id="SSF55073">
    <property type="entry name" value="Nucleotide cyclase"/>
    <property type="match status" value="1"/>
</dbReference>
<evidence type="ECO:0000259" key="2">
    <source>
        <dbReference type="PROSITE" id="PS50887"/>
    </source>
</evidence>
<dbReference type="Proteomes" id="UP000539372">
    <property type="component" value="Unassembled WGS sequence"/>
</dbReference>
<name>A0A7Y0DY99_9PROT</name>
<dbReference type="Pfam" id="PF00990">
    <property type="entry name" value="GGDEF"/>
    <property type="match status" value="1"/>
</dbReference>
<proteinExistence type="predicted"/>
<dbReference type="InterPro" id="IPR000160">
    <property type="entry name" value="GGDEF_dom"/>
</dbReference>
<feature type="domain" description="GGDEF" evidence="2">
    <location>
        <begin position="117"/>
        <end position="274"/>
    </location>
</feature>
<feature type="compositionally biased region" description="Basic and acidic residues" evidence="1">
    <location>
        <begin position="34"/>
        <end position="61"/>
    </location>
</feature>
<keyword evidence="4" id="KW-1185">Reference proteome</keyword>
<dbReference type="AlphaFoldDB" id="A0A7Y0DY99"/>
<evidence type="ECO:0000313" key="4">
    <source>
        <dbReference type="Proteomes" id="UP000539372"/>
    </source>
</evidence>
<evidence type="ECO:0000313" key="3">
    <source>
        <dbReference type="EMBL" id="NMM43798.1"/>
    </source>
</evidence>
<dbReference type="RefSeq" id="WP_169624044.1">
    <property type="nucleotide sequence ID" value="NZ_JABBNT010000001.1"/>
</dbReference>